<proteinExistence type="predicted"/>
<comment type="caution">
    <text evidence="1">The sequence shown here is derived from an EMBL/GenBank/DDBJ whole genome shotgun (WGS) entry which is preliminary data.</text>
</comment>
<evidence type="ECO:0000313" key="1">
    <source>
        <dbReference type="EMBL" id="KAL3954648.1"/>
    </source>
</evidence>
<evidence type="ECO:0000313" key="2">
    <source>
        <dbReference type="Proteomes" id="UP001638806"/>
    </source>
</evidence>
<keyword evidence="2" id="KW-1185">Reference proteome</keyword>
<accession>A0ACC4DEZ0</accession>
<gene>
    <name evidence="1" type="ORF">ACCO45_010211</name>
</gene>
<sequence length="103" mass="11031">MQLVRHLRHGAGAPRCAVDRYGAGRCGFTGSCWRMEWKVGQQRGDPVDSLWTVGTSGHGQHRYPGITSQSTAVGDIVVNMTTAVPSATRQQIIGVSVPLVSVL</sequence>
<reference evidence="1" key="1">
    <citation type="submission" date="2024-12" db="EMBL/GenBank/DDBJ databases">
        <title>Comparative genomics and development of molecular markers within Purpureocillium lilacinum and among Purpureocillium species.</title>
        <authorList>
            <person name="Yeh Z.-Y."/>
            <person name="Ni N.-T."/>
            <person name="Lo P.-H."/>
            <person name="Mushyakhwo K."/>
            <person name="Lin C.-F."/>
            <person name="Nai Y.-S."/>
        </authorList>
    </citation>
    <scope>NUCLEOTIDE SEQUENCE</scope>
    <source>
        <strain evidence="1">NCHU-NPUST-175</strain>
    </source>
</reference>
<dbReference type="EMBL" id="JBGNUJ010000010">
    <property type="protein sequence ID" value="KAL3954648.1"/>
    <property type="molecule type" value="Genomic_DNA"/>
</dbReference>
<protein>
    <submittedName>
        <fullName evidence="1">Uncharacterized protein</fullName>
    </submittedName>
</protein>
<dbReference type="Proteomes" id="UP001638806">
    <property type="component" value="Unassembled WGS sequence"/>
</dbReference>
<name>A0ACC4DEZ0_PURLI</name>
<organism evidence="1 2">
    <name type="scientific">Purpureocillium lilacinum</name>
    <name type="common">Paecilomyces lilacinus</name>
    <dbReference type="NCBI Taxonomy" id="33203"/>
    <lineage>
        <taxon>Eukaryota</taxon>
        <taxon>Fungi</taxon>
        <taxon>Dikarya</taxon>
        <taxon>Ascomycota</taxon>
        <taxon>Pezizomycotina</taxon>
        <taxon>Sordariomycetes</taxon>
        <taxon>Hypocreomycetidae</taxon>
        <taxon>Hypocreales</taxon>
        <taxon>Ophiocordycipitaceae</taxon>
        <taxon>Purpureocillium</taxon>
    </lineage>
</organism>